<dbReference type="HAMAP" id="MF_00719">
    <property type="entry name" value="CobS"/>
    <property type="match status" value="1"/>
</dbReference>
<comment type="subcellular location">
    <subcellularLocation>
        <location evidence="2 19">Cell membrane</location>
        <topology evidence="2 19">Multi-pass membrane protein</topology>
    </subcellularLocation>
</comment>
<evidence type="ECO:0000313" key="22">
    <source>
        <dbReference type="Proteomes" id="UP000277326"/>
    </source>
</evidence>
<evidence type="ECO:0000256" key="6">
    <source>
        <dbReference type="ARBA" id="ARBA00015850"/>
    </source>
</evidence>
<evidence type="ECO:0000256" key="9">
    <source>
        <dbReference type="ARBA" id="ARBA00022679"/>
    </source>
</evidence>
<keyword evidence="7 19" id="KW-1003">Cell membrane</keyword>
<comment type="function">
    <text evidence="14 19">Joins adenosylcobinamide-GDP and alpha-ribazole to generate adenosylcobalamin (Ado-cobalamin). Also synthesizes adenosylcobalamin 5'-phosphate from adenosylcobinamide-GDP and alpha-ribazole 5'-phosphate.</text>
</comment>
<comment type="cofactor">
    <cofactor evidence="1 19">
        <name>Mg(2+)</name>
        <dbReference type="ChEBI" id="CHEBI:18420"/>
    </cofactor>
</comment>
<comment type="pathway">
    <text evidence="3 19">Cofactor biosynthesis; adenosylcobalamin biosynthesis; adenosylcobalamin from cob(II)yrinate a,c-diamide: step 7/7.</text>
</comment>
<gene>
    <name evidence="19 20" type="primary">cobS</name>
    <name evidence="21" type="ORF">ATH50_0995</name>
    <name evidence="20" type="ORF">DU502_03905</name>
</gene>
<comment type="catalytic activity">
    <reaction evidence="17 19">
        <text>alpha-ribazole + adenosylcob(III)inamide-GDP = adenosylcob(III)alamin + GMP + H(+)</text>
        <dbReference type="Rhea" id="RHEA:16049"/>
        <dbReference type="ChEBI" id="CHEBI:10329"/>
        <dbReference type="ChEBI" id="CHEBI:15378"/>
        <dbReference type="ChEBI" id="CHEBI:18408"/>
        <dbReference type="ChEBI" id="CHEBI:58115"/>
        <dbReference type="ChEBI" id="CHEBI:60487"/>
        <dbReference type="EC" id="2.7.8.26"/>
    </reaction>
</comment>
<sequence>MAGVRAGGRGGDRRVLTAVRGALAFLTRLPVGGDEAAWDAFRRTPVAFVVAGYVVGALAALPLLAPLPVSTAVAGYLVALYLVTGVTHVDGLADCGDAAAVHGADADRRSVLKDSQTGVGGALAVGLALVALALGGLGVAGSGPRVAVRLVLAAEVSAKVGMAALVALGTPGHEGLGSAVVGEADSAALLPVVVAAVPAALAAPRGSGPALAATLVAGPLVALLVGRWGTRRLGGITGDVLGAANELGRIAALHAGVIAWTLW</sequence>
<reference evidence="21" key="3">
    <citation type="submission" date="2018-10" db="EMBL/GenBank/DDBJ databases">
        <authorList>
            <person name="Whitman W."/>
            <person name="Huntemann M."/>
            <person name="Clum A."/>
            <person name="Pillay M."/>
            <person name="Palaniappan K."/>
            <person name="Varghese N."/>
            <person name="Mikhailova N."/>
            <person name="Stamatis D."/>
            <person name="Reddy T."/>
            <person name="Daum C."/>
            <person name="Shapiro N."/>
            <person name="Ivanova N."/>
            <person name="Kyrpides N."/>
            <person name="Woyke T."/>
        </authorList>
    </citation>
    <scope>NUCLEOTIDE SEQUENCE</scope>
    <source>
        <strain evidence="21">CGMCC 1.10124</strain>
    </source>
</reference>
<reference evidence="20 23" key="2">
    <citation type="submission" date="2018-07" db="EMBL/GenBank/DDBJ databases">
        <title>Genome sequences of Haloplanus aerogenes JCM 16430T.</title>
        <authorList>
            <person name="Kim Y.B."/>
            <person name="Roh S.W."/>
        </authorList>
    </citation>
    <scope>NUCLEOTIDE SEQUENCE [LARGE SCALE GENOMIC DNA]</scope>
    <source>
        <strain evidence="20 23">JCM 16430</strain>
    </source>
</reference>
<dbReference type="GO" id="GO:0005886">
    <property type="term" value="C:plasma membrane"/>
    <property type="evidence" value="ECO:0007669"/>
    <property type="project" value="UniProtKB-SubCell"/>
</dbReference>
<evidence type="ECO:0000256" key="3">
    <source>
        <dbReference type="ARBA" id="ARBA00004663"/>
    </source>
</evidence>
<evidence type="ECO:0000256" key="19">
    <source>
        <dbReference type="HAMAP-Rule" id="MF_00719"/>
    </source>
</evidence>
<evidence type="ECO:0000256" key="10">
    <source>
        <dbReference type="ARBA" id="ARBA00022692"/>
    </source>
</evidence>
<evidence type="ECO:0000256" key="17">
    <source>
        <dbReference type="ARBA" id="ARBA00048623"/>
    </source>
</evidence>
<feature type="transmembrane region" description="Helical" evidence="19">
    <location>
        <begin position="118"/>
        <end position="140"/>
    </location>
</feature>
<dbReference type="Pfam" id="PF02654">
    <property type="entry name" value="CobS"/>
    <property type="match status" value="1"/>
</dbReference>
<evidence type="ECO:0000256" key="5">
    <source>
        <dbReference type="ARBA" id="ARBA00013200"/>
    </source>
</evidence>
<dbReference type="Proteomes" id="UP000282007">
    <property type="component" value="Chromosome"/>
</dbReference>
<dbReference type="EMBL" id="REFS01000002">
    <property type="protein sequence ID" value="RMB23765.1"/>
    <property type="molecule type" value="Genomic_DNA"/>
</dbReference>
<name>A0A3G8QSA9_9EURY</name>
<keyword evidence="23" id="KW-1185">Reference proteome</keyword>
<dbReference type="OrthoDB" id="11748at2157"/>
<proteinExistence type="inferred from homology"/>
<evidence type="ECO:0000256" key="14">
    <source>
        <dbReference type="ARBA" id="ARBA00025228"/>
    </source>
</evidence>
<dbReference type="NCBIfam" id="TIGR00317">
    <property type="entry name" value="cobS"/>
    <property type="match status" value="1"/>
</dbReference>
<dbReference type="AlphaFoldDB" id="A0A3G8QSA9"/>
<evidence type="ECO:0000256" key="8">
    <source>
        <dbReference type="ARBA" id="ARBA00022573"/>
    </source>
</evidence>
<evidence type="ECO:0000256" key="15">
    <source>
        <dbReference type="ARBA" id="ARBA00032605"/>
    </source>
</evidence>
<evidence type="ECO:0000313" key="20">
    <source>
        <dbReference type="EMBL" id="AZH24578.1"/>
    </source>
</evidence>
<dbReference type="UniPathway" id="UPA00148">
    <property type="reaction ID" value="UER00238"/>
</dbReference>
<evidence type="ECO:0000256" key="1">
    <source>
        <dbReference type="ARBA" id="ARBA00001946"/>
    </source>
</evidence>
<keyword evidence="10 19" id="KW-0812">Transmembrane</keyword>
<comment type="catalytic activity">
    <reaction evidence="18 19">
        <text>alpha-ribazole 5'-phosphate + adenosylcob(III)inamide-GDP = adenosylcob(III)alamin 5'-phosphate + GMP + H(+)</text>
        <dbReference type="Rhea" id="RHEA:23560"/>
        <dbReference type="ChEBI" id="CHEBI:15378"/>
        <dbReference type="ChEBI" id="CHEBI:57918"/>
        <dbReference type="ChEBI" id="CHEBI:58115"/>
        <dbReference type="ChEBI" id="CHEBI:60487"/>
        <dbReference type="ChEBI" id="CHEBI:60493"/>
        <dbReference type="EC" id="2.7.8.26"/>
    </reaction>
</comment>
<organism evidence="20 23">
    <name type="scientific">Haloplanus aerogenes</name>
    <dbReference type="NCBI Taxonomy" id="660522"/>
    <lineage>
        <taxon>Archaea</taxon>
        <taxon>Methanobacteriati</taxon>
        <taxon>Methanobacteriota</taxon>
        <taxon>Stenosarchaea group</taxon>
        <taxon>Halobacteria</taxon>
        <taxon>Halobacteriales</taxon>
        <taxon>Haloferacaceae</taxon>
        <taxon>Haloplanus</taxon>
    </lineage>
</organism>
<evidence type="ECO:0000256" key="16">
    <source>
        <dbReference type="ARBA" id="ARBA00032853"/>
    </source>
</evidence>
<dbReference type="EC" id="2.7.8.26" evidence="5 19"/>
<evidence type="ECO:0000256" key="4">
    <source>
        <dbReference type="ARBA" id="ARBA00010561"/>
    </source>
</evidence>
<dbReference type="KEGG" id="haer:DU502_03905"/>
<protein>
    <recommendedName>
        <fullName evidence="6 19">Adenosylcobinamide-GDP ribazoletransferase</fullName>
        <ecNumber evidence="5 19">2.7.8.26</ecNumber>
    </recommendedName>
    <alternativeName>
        <fullName evidence="16 19">Cobalamin synthase</fullName>
    </alternativeName>
    <alternativeName>
        <fullName evidence="15 19">Cobalamin-5'-phosphate synthase</fullName>
    </alternativeName>
</protein>
<keyword evidence="11 19" id="KW-0460">Magnesium</keyword>
<evidence type="ECO:0000256" key="11">
    <source>
        <dbReference type="ARBA" id="ARBA00022842"/>
    </source>
</evidence>
<dbReference type="PANTHER" id="PTHR34148:SF1">
    <property type="entry name" value="ADENOSYLCOBINAMIDE-GDP RIBAZOLETRANSFERASE"/>
    <property type="match status" value="1"/>
</dbReference>
<dbReference type="GO" id="GO:0008818">
    <property type="term" value="F:cobalamin 5'-phosphate synthase activity"/>
    <property type="evidence" value="ECO:0007669"/>
    <property type="project" value="UniProtKB-UniRule"/>
</dbReference>
<feature type="transmembrane region" description="Helical" evidence="19">
    <location>
        <begin position="146"/>
        <end position="168"/>
    </location>
</feature>
<evidence type="ECO:0000313" key="21">
    <source>
        <dbReference type="EMBL" id="RMB23765.1"/>
    </source>
</evidence>
<keyword evidence="9 19" id="KW-0808">Transferase</keyword>
<keyword evidence="8 19" id="KW-0169">Cobalamin biosynthesis</keyword>
<feature type="transmembrane region" description="Helical" evidence="19">
    <location>
        <begin position="46"/>
        <end position="65"/>
    </location>
</feature>
<keyword evidence="13 19" id="KW-0472">Membrane</keyword>
<evidence type="ECO:0000313" key="23">
    <source>
        <dbReference type="Proteomes" id="UP000282007"/>
    </source>
</evidence>
<comment type="similarity">
    <text evidence="4 19">Belongs to the CobS family.</text>
</comment>
<dbReference type="Proteomes" id="UP000277326">
    <property type="component" value="Unassembled WGS sequence"/>
</dbReference>
<dbReference type="GO" id="GO:0009236">
    <property type="term" value="P:cobalamin biosynthetic process"/>
    <property type="evidence" value="ECO:0007669"/>
    <property type="project" value="UniProtKB-UniRule"/>
</dbReference>
<evidence type="ECO:0000256" key="18">
    <source>
        <dbReference type="ARBA" id="ARBA00049504"/>
    </source>
</evidence>
<feature type="transmembrane region" description="Helical" evidence="19">
    <location>
        <begin position="207"/>
        <end position="226"/>
    </location>
</feature>
<dbReference type="GeneID" id="38470401"/>
<dbReference type="InterPro" id="IPR003805">
    <property type="entry name" value="CobS"/>
</dbReference>
<keyword evidence="12 19" id="KW-1133">Transmembrane helix</keyword>
<dbReference type="RefSeq" id="WP_121920115.1">
    <property type="nucleotide sequence ID" value="NZ_CP034145.1"/>
</dbReference>
<accession>A0A3G8QSA9</accession>
<dbReference type="PANTHER" id="PTHR34148">
    <property type="entry name" value="ADENOSYLCOBINAMIDE-GDP RIBAZOLETRANSFERASE"/>
    <property type="match status" value="1"/>
</dbReference>
<evidence type="ECO:0000256" key="13">
    <source>
        <dbReference type="ARBA" id="ARBA00023136"/>
    </source>
</evidence>
<dbReference type="GO" id="GO:0051073">
    <property type="term" value="F:adenosylcobinamide-GDP ribazoletransferase activity"/>
    <property type="evidence" value="ECO:0007669"/>
    <property type="project" value="UniProtKB-UniRule"/>
</dbReference>
<dbReference type="EMBL" id="CP034145">
    <property type="protein sequence ID" value="AZH24578.1"/>
    <property type="molecule type" value="Genomic_DNA"/>
</dbReference>
<evidence type="ECO:0000256" key="2">
    <source>
        <dbReference type="ARBA" id="ARBA00004651"/>
    </source>
</evidence>
<evidence type="ECO:0000256" key="12">
    <source>
        <dbReference type="ARBA" id="ARBA00022989"/>
    </source>
</evidence>
<evidence type="ECO:0000256" key="7">
    <source>
        <dbReference type="ARBA" id="ARBA00022475"/>
    </source>
</evidence>
<reference evidence="21 22" key="1">
    <citation type="journal article" date="2015" name="Stand. Genomic Sci.">
        <title>Genomic Encyclopedia of Bacterial and Archaeal Type Strains, Phase III: the genomes of soil and plant-associated and newly described type strains.</title>
        <authorList>
            <person name="Whitman W.B."/>
            <person name="Woyke T."/>
            <person name="Klenk H.P."/>
            <person name="Zhou Y."/>
            <person name="Lilburn T.G."/>
            <person name="Beck B.J."/>
            <person name="De Vos P."/>
            <person name="Vandamme P."/>
            <person name="Eisen J.A."/>
            <person name="Garrity G."/>
            <person name="Hugenholtz P."/>
            <person name="Kyrpides N.C."/>
        </authorList>
    </citation>
    <scope>NUCLEOTIDE SEQUENCE [LARGE SCALE GENOMIC DNA]</scope>
    <source>
        <strain evidence="21 22">CGMCC 1.10124</strain>
    </source>
</reference>